<feature type="compositionally biased region" description="Low complexity" evidence="1">
    <location>
        <begin position="678"/>
        <end position="692"/>
    </location>
</feature>
<dbReference type="Gene3D" id="2.30.29.30">
    <property type="entry name" value="Pleckstrin-homology domain (PH domain)/Phosphotyrosine-binding domain (PTB)"/>
    <property type="match status" value="1"/>
</dbReference>
<dbReference type="InterPro" id="IPR011993">
    <property type="entry name" value="PH-like_dom_sf"/>
</dbReference>
<evidence type="ECO:0008006" key="4">
    <source>
        <dbReference type="Google" id="ProtNLM"/>
    </source>
</evidence>
<feature type="compositionally biased region" description="Low complexity" evidence="1">
    <location>
        <begin position="47"/>
        <end position="58"/>
    </location>
</feature>
<evidence type="ECO:0000313" key="3">
    <source>
        <dbReference type="Proteomes" id="UP001363622"/>
    </source>
</evidence>
<keyword evidence="3" id="KW-1185">Reference proteome</keyword>
<feature type="region of interest" description="Disordered" evidence="1">
    <location>
        <begin position="840"/>
        <end position="862"/>
    </location>
</feature>
<dbReference type="SUPFAM" id="SSF54236">
    <property type="entry name" value="Ubiquitin-like"/>
    <property type="match status" value="1"/>
</dbReference>
<feature type="compositionally biased region" description="Low complexity" evidence="1">
    <location>
        <begin position="656"/>
        <end position="669"/>
    </location>
</feature>
<dbReference type="Gene3D" id="3.10.20.90">
    <property type="entry name" value="Phosphatidylinositol 3-kinase Catalytic Subunit, Chain A, domain 1"/>
    <property type="match status" value="1"/>
</dbReference>
<feature type="compositionally biased region" description="Pro residues" evidence="1">
    <location>
        <begin position="259"/>
        <end position="268"/>
    </location>
</feature>
<reference evidence="2 3" key="1">
    <citation type="submission" date="2024-04" db="EMBL/GenBank/DDBJ databases">
        <title>Phyllosticta paracitricarpa is synonymous to the EU quarantine fungus P. citricarpa based on phylogenomic analyses.</title>
        <authorList>
            <consortium name="Lawrence Berkeley National Laboratory"/>
            <person name="Van Ingen-Buijs V.A."/>
            <person name="Van Westerhoven A.C."/>
            <person name="Haridas S."/>
            <person name="Skiadas P."/>
            <person name="Martin F."/>
            <person name="Groenewald J.Z."/>
            <person name="Crous P.W."/>
            <person name="Seidl M.F."/>
        </authorList>
    </citation>
    <scope>NUCLEOTIDE SEQUENCE [LARGE SCALE GENOMIC DNA]</scope>
    <source>
        <strain evidence="2 3">CBS 123371</strain>
    </source>
</reference>
<gene>
    <name evidence="2" type="ORF">IWZ03DRAFT_319184</name>
</gene>
<feature type="region of interest" description="Disordered" evidence="1">
    <location>
        <begin position="778"/>
        <end position="797"/>
    </location>
</feature>
<feature type="compositionally biased region" description="Basic and acidic residues" evidence="1">
    <location>
        <begin position="200"/>
        <end position="218"/>
    </location>
</feature>
<name>A0ABR1KAD8_9PEZI</name>
<dbReference type="EMBL" id="JBBPHU010000014">
    <property type="protein sequence ID" value="KAK7510486.1"/>
    <property type="molecule type" value="Genomic_DNA"/>
</dbReference>
<feature type="compositionally biased region" description="Low complexity" evidence="1">
    <location>
        <begin position="578"/>
        <end position="594"/>
    </location>
</feature>
<feature type="region of interest" description="Disordered" evidence="1">
    <location>
        <begin position="1"/>
        <end position="179"/>
    </location>
</feature>
<feature type="compositionally biased region" description="Pro residues" evidence="1">
    <location>
        <begin position="35"/>
        <end position="45"/>
    </location>
</feature>
<feature type="compositionally biased region" description="Basic and acidic residues" evidence="1">
    <location>
        <begin position="241"/>
        <end position="257"/>
    </location>
</feature>
<accession>A0ABR1KAD8</accession>
<comment type="caution">
    <text evidence="2">The sequence shown here is derived from an EMBL/GenBank/DDBJ whole genome shotgun (WGS) entry which is preliminary data.</text>
</comment>
<evidence type="ECO:0000256" key="1">
    <source>
        <dbReference type="SAM" id="MobiDB-lite"/>
    </source>
</evidence>
<protein>
    <recommendedName>
        <fullName evidence="4">PH domain-containing protein</fullName>
    </recommendedName>
</protein>
<dbReference type="Proteomes" id="UP001363622">
    <property type="component" value="Unassembled WGS sequence"/>
</dbReference>
<feature type="compositionally biased region" description="Basic and acidic residues" evidence="1">
    <location>
        <begin position="112"/>
        <end position="131"/>
    </location>
</feature>
<proteinExistence type="predicted"/>
<feature type="region of interest" description="Disordered" evidence="1">
    <location>
        <begin position="531"/>
        <end position="735"/>
    </location>
</feature>
<sequence length="894" mass="97695">MAAADPQRPQAPFRFSRYRSLRKPNLPKDDTSVEPPLPPMPPPPDQTSTATTTMSRTMSRYHRQRPAAAQTAPPPPVPAAVARAPPTQRSQPSSARSRSANLPAGPQAAPSPDKENDDRQYAEAAREEAMRMLEGGPSPATLKAEKRAKLEEAERLKAKQIAEEHDRRKAERIRKYNEKQAEELRAQELRARQEAIRAEALRAQQEEESRQEELEREPWPTPRNPLARHSHSPPSPGPDSSQKRERLGLLRKRRDDSPPQQPAQPPSAPRSTQVSNERADPTTIKPGGGGVVPGTDAPVSAVNSGDRRVMVECNSQRILLPVTPETTCLDLIRSAANVLSEHINPQASVMLEFFAKCGVQRPLRKYERVRDVLNSWDDDRQNNLVLIESPTGGRDHDLSVSSVPEAKPTGYSCFMYYSQKPGKWSKRWITMQTNGQITSAKNDSGKDTTVVCHMSDFDIYTPTPSQQRYIKPPKRYCFAVKSQQKSNMFESTASYVHFFSTSHKDPAAEFFSSVQGWRSWYLVRVMGEGQKKPKAGDQLTHNLTSTRKVSGTHGQNQESSKALARPNTSDSSHYQIGSFKPFFDPSSFEPSSTPELNLQPKVPSPPDRMMSMRNRSHPPVSYQNSSRLNSLSANNTSSDEEGPFSSGGLLGRTYSQRQRVAAQRDAATRNAGPFADGPSLLNNLSSSVPSRSSIDEAARPQRMGSVRSTRGSGQIEPPRRTNTTRMPKPLVDLTPQYQAPPQFQKKGKGYHPGMVGSGGLVDSATSPEVAIQIPPSKDWRARAGGSGARPATSGVDRTKSVRAPGIKHGGAMGAVNNHNLVPQSDADAFTGSGLIAKTSWGPTNKGAPHGRGVMDGSKAKGPLLDVSESSRFAPGSLLAGVAAQHPSAPVISRD</sequence>
<feature type="region of interest" description="Disordered" evidence="1">
    <location>
        <begin position="200"/>
        <end position="298"/>
    </location>
</feature>
<dbReference type="InterPro" id="IPR029071">
    <property type="entry name" value="Ubiquitin-like_domsf"/>
</dbReference>
<evidence type="ECO:0000313" key="2">
    <source>
        <dbReference type="EMBL" id="KAK7510486.1"/>
    </source>
</evidence>
<feature type="compositionally biased region" description="Low complexity" evidence="1">
    <location>
        <begin position="624"/>
        <end position="637"/>
    </location>
</feature>
<organism evidence="2 3">
    <name type="scientific">Phyllosticta citriasiana</name>
    <dbReference type="NCBI Taxonomy" id="595635"/>
    <lineage>
        <taxon>Eukaryota</taxon>
        <taxon>Fungi</taxon>
        <taxon>Dikarya</taxon>
        <taxon>Ascomycota</taxon>
        <taxon>Pezizomycotina</taxon>
        <taxon>Dothideomycetes</taxon>
        <taxon>Dothideomycetes incertae sedis</taxon>
        <taxon>Botryosphaeriales</taxon>
        <taxon>Phyllostictaceae</taxon>
        <taxon>Phyllosticta</taxon>
    </lineage>
</organism>
<dbReference type="PANTHER" id="PTHR38700:SF1">
    <property type="entry name" value="PH DOMAIN-CONTAINING PROTEIN"/>
    <property type="match status" value="1"/>
</dbReference>
<dbReference type="PANTHER" id="PTHR38700">
    <property type="entry name" value="YALI0E22418P"/>
    <property type="match status" value="1"/>
</dbReference>
<feature type="compositionally biased region" description="Low complexity" evidence="1">
    <location>
        <begin position="79"/>
        <end position="100"/>
    </location>
</feature>
<feature type="compositionally biased region" description="Basic and acidic residues" evidence="1">
    <location>
        <begin position="143"/>
        <end position="179"/>
    </location>
</feature>
<feature type="compositionally biased region" description="Polar residues" evidence="1">
    <location>
        <begin position="539"/>
        <end position="575"/>
    </location>
</feature>